<dbReference type="Proteomes" id="UP000295507">
    <property type="component" value="Unassembled WGS sequence"/>
</dbReference>
<evidence type="ECO:0008006" key="3">
    <source>
        <dbReference type="Google" id="ProtNLM"/>
    </source>
</evidence>
<accession>A0A4R3R6V1</accession>
<protein>
    <recommendedName>
        <fullName evidence="3">DJ-1/PfpI family protein</fullName>
    </recommendedName>
</protein>
<reference evidence="1 2" key="1">
    <citation type="submission" date="2019-03" db="EMBL/GenBank/DDBJ databases">
        <title>Genomic Encyclopedia of Type Strains, Phase IV (KMG-V): Genome sequencing to study the core and pangenomes of soil and plant-associated prokaryotes.</title>
        <authorList>
            <person name="Whitman W."/>
        </authorList>
    </citation>
    <scope>NUCLEOTIDE SEQUENCE [LARGE SCALE GENOMIC DNA]</scope>
    <source>
        <strain evidence="1 2">IE4868</strain>
    </source>
</reference>
<comment type="caution">
    <text evidence="1">The sequence shown here is derived from an EMBL/GenBank/DDBJ whole genome shotgun (WGS) entry which is preliminary data.</text>
</comment>
<organism evidence="1 2">
    <name type="scientific">Rhizobium azibense</name>
    <dbReference type="NCBI Taxonomy" id="1136135"/>
    <lineage>
        <taxon>Bacteria</taxon>
        <taxon>Pseudomonadati</taxon>
        <taxon>Pseudomonadota</taxon>
        <taxon>Alphaproteobacteria</taxon>
        <taxon>Hyphomicrobiales</taxon>
        <taxon>Rhizobiaceae</taxon>
        <taxon>Rhizobium/Agrobacterium group</taxon>
        <taxon>Rhizobium</taxon>
    </lineage>
</organism>
<sequence>MSTTKRRALILISSARQLPLAEPTDVKSISTGFFLVEMAQVLKEFEKDYEFTFATPDGNAPQLDINGMALSMQAIEKTGIITVPLRMQQRRRSFDVNRFRQRHPELVARREQEIQFLERHIGRIPVSELLPNSEPELAEYRPELIRRLDKLPEGTFQSLQELVLRHRDPADPFTFADFDFIHTPGGHAPMVDFRDNPWLGEALHLARENGVIISLICHAPVAVTSTHHRIDAQGHPYVVSDNPFLAASISIVPAIGELFALRFLYPRIPGKKTRLSYFVDKAIKEAGFKLATSLNMAAPLLAYESSVRLLTGNGPQAIDQQAAKLRAILADTTAHQQQAAEKVTLAVHHNRRITS</sequence>
<dbReference type="RefSeq" id="WP_207903556.1">
    <property type="nucleotide sequence ID" value="NZ_SMBK01000034.1"/>
</dbReference>
<name>A0A4R3R6V1_9HYPH</name>
<dbReference type="InterPro" id="IPR029062">
    <property type="entry name" value="Class_I_gatase-like"/>
</dbReference>
<dbReference type="EMBL" id="SMBK01000034">
    <property type="protein sequence ID" value="TCU28812.1"/>
    <property type="molecule type" value="Genomic_DNA"/>
</dbReference>
<evidence type="ECO:0000313" key="1">
    <source>
        <dbReference type="EMBL" id="TCU28812.1"/>
    </source>
</evidence>
<dbReference type="AlphaFoldDB" id="A0A4R3R6V1"/>
<gene>
    <name evidence="1" type="ORF">EV129_1348</name>
</gene>
<dbReference type="SUPFAM" id="SSF52317">
    <property type="entry name" value="Class I glutamine amidotransferase-like"/>
    <property type="match status" value="1"/>
</dbReference>
<evidence type="ECO:0000313" key="2">
    <source>
        <dbReference type="Proteomes" id="UP000295507"/>
    </source>
</evidence>
<dbReference type="Gene3D" id="3.40.50.880">
    <property type="match status" value="1"/>
</dbReference>
<proteinExistence type="predicted"/>